<keyword evidence="6" id="KW-0645">Protease</keyword>
<evidence type="ECO:0000256" key="13">
    <source>
        <dbReference type="PIRSR" id="PIRSR618044-1"/>
    </source>
</evidence>
<evidence type="ECO:0000256" key="6">
    <source>
        <dbReference type="ARBA" id="ARBA00022670"/>
    </source>
</evidence>
<protein>
    <recommendedName>
        <fullName evidence="4">serine-type D-Ala-D-Ala carboxypeptidase</fullName>
        <ecNumber evidence="4">3.4.16.4</ecNumber>
    </recommendedName>
</protein>
<dbReference type="GO" id="GO:0009002">
    <property type="term" value="F:serine-type D-Ala-D-Ala carboxypeptidase activity"/>
    <property type="evidence" value="ECO:0007669"/>
    <property type="project" value="UniProtKB-EC"/>
</dbReference>
<evidence type="ECO:0000313" key="17">
    <source>
        <dbReference type="EMBL" id="BBB14692.1"/>
    </source>
</evidence>
<dbReference type="GO" id="GO:0008360">
    <property type="term" value="P:regulation of cell shape"/>
    <property type="evidence" value="ECO:0007669"/>
    <property type="project" value="UniProtKB-KW"/>
</dbReference>
<keyword evidence="9" id="KW-0133">Cell shape</keyword>
<dbReference type="PRINTS" id="PR00725">
    <property type="entry name" value="DADACBPTASE1"/>
</dbReference>
<evidence type="ECO:0000256" key="10">
    <source>
        <dbReference type="ARBA" id="ARBA00022984"/>
    </source>
</evidence>
<evidence type="ECO:0000259" key="16">
    <source>
        <dbReference type="SMART" id="SM00936"/>
    </source>
</evidence>
<dbReference type="InterPro" id="IPR037167">
    <property type="entry name" value="Peptidase_S11_C_sf"/>
</dbReference>
<comment type="similarity">
    <text evidence="3 15">Belongs to the peptidase S11 family.</text>
</comment>
<dbReference type="InterPro" id="IPR018044">
    <property type="entry name" value="Peptidase_S11"/>
</dbReference>
<dbReference type="PANTHER" id="PTHR21581">
    <property type="entry name" value="D-ALANYL-D-ALANINE CARBOXYPEPTIDASE"/>
    <property type="match status" value="1"/>
</dbReference>
<dbReference type="OrthoDB" id="9795979at2"/>
<comment type="catalytic activity">
    <reaction evidence="12">
        <text>Preferential cleavage: (Ac)2-L-Lys-D-Ala-|-D-Ala. Also transpeptidation of peptidyl-alanyl moieties that are N-acyl substituents of D-alanine.</text>
        <dbReference type="EC" id="3.4.16.4"/>
    </reaction>
</comment>
<proteinExistence type="inferred from homology"/>
<evidence type="ECO:0000256" key="1">
    <source>
        <dbReference type="ARBA" id="ARBA00003217"/>
    </source>
</evidence>
<evidence type="ECO:0000256" key="7">
    <source>
        <dbReference type="ARBA" id="ARBA00022729"/>
    </source>
</evidence>
<dbReference type="SUPFAM" id="SSF69189">
    <property type="entry name" value="Penicillin-binding protein associated domain"/>
    <property type="match status" value="1"/>
</dbReference>
<evidence type="ECO:0000256" key="4">
    <source>
        <dbReference type="ARBA" id="ARBA00012448"/>
    </source>
</evidence>
<sequence>MFKIRSFTPLITGLILTLFMPMVKADPIIPITAPGTINTAPQQPTLTPIPPNINAKAYLLMDAYSGSILASGNIDERVSPASLTKMMTSYVISMALKEGRIHPEELVTISEAAWKTGGSKMFVKVGDKVPVSQLMQGIIVDSGNDACVAMAEYVAGSQEAFVSLMNQAAARLGMNHTHFMDVDGLPDANHYSTARDMGILARALILDFPEDYKWYSQKWFSYNGIKQPNRNRLLWRDANVDGIKTGHTNEAGFCLAASGLKNNMRLITIVMGAPSDEMRAQDSQKLLTYGFRFFESQKLYSANTKLATPRVWFGKNSQVNVGLARDLYATLPTGQNKTPTTKMVFTSHLIAPIKKGDVVGQINVVFNDKPIATVPLVALENLPKGGVWRSLVDHTSLWFHKAKA</sequence>
<comment type="pathway">
    <text evidence="2">Cell wall biogenesis; peptidoglycan biosynthesis.</text>
</comment>
<dbReference type="PANTHER" id="PTHR21581:SF6">
    <property type="entry name" value="TRAFFICKING PROTEIN PARTICLE COMPLEX SUBUNIT 12"/>
    <property type="match status" value="1"/>
</dbReference>
<feature type="active site" description="Acyl-ester intermediate" evidence="13">
    <location>
        <position position="82"/>
    </location>
</feature>
<feature type="domain" description="Peptidase S11 D-Ala-D-Ala carboxypeptidase A C-terminal" evidence="16">
    <location>
        <begin position="294"/>
        <end position="384"/>
    </location>
</feature>
<evidence type="ECO:0000256" key="12">
    <source>
        <dbReference type="ARBA" id="ARBA00034000"/>
    </source>
</evidence>
<organism evidence="17 18">
    <name type="scientific">Candidatus Rickettsiella viridis</name>
    <dbReference type="NCBI Taxonomy" id="676208"/>
    <lineage>
        <taxon>Bacteria</taxon>
        <taxon>Pseudomonadati</taxon>
        <taxon>Pseudomonadota</taxon>
        <taxon>Gammaproteobacteria</taxon>
        <taxon>Legionellales</taxon>
        <taxon>Coxiellaceae</taxon>
        <taxon>Rickettsiella</taxon>
    </lineage>
</organism>
<feature type="active site" description="Proton acceptor" evidence="13">
    <location>
        <position position="85"/>
    </location>
</feature>
<dbReference type="Proteomes" id="UP000282483">
    <property type="component" value="Chromosome"/>
</dbReference>
<evidence type="ECO:0000256" key="14">
    <source>
        <dbReference type="PIRSR" id="PIRSR618044-2"/>
    </source>
</evidence>
<dbReference type="GO" id="GO:0071555">
    <property type="term" value="P:cell wall organization"/>
    <property type="evidence" value="ECO:0007669"/>
    <property type="project" value="UniProtKB-KW"/>
</dbReference>
<keyword evidence="18" id="KW-1185">Reference proteome</keyword>
<dbReference type="AlphaFoldDB" id="A0A2Z5V2K5"/>
<evidence type="ECO:0000256" key="3">
    <source>
        <dbReference type="ARBA" id="ARBA00007164"/>
    </source>
</evidence>
<name>A0A2Z5V2K5_9COXI</name>
<dbReference type="UniPathway" id="UPA00219"/>
<dbReference type="InterPro" id="IPR012338">
    <property type="entry name" value="Beta-lactam/transpept-like"/>
</dbReference>
<evidence type="ECO:0000256" key="9">
    <source>
        <dbReference type="ARBA" id="ARBA00022960"/>
    </source>
</evidence>
<dbReference type="EC" id="3.4.16.4" evidence="4"/>
<dbReference type="Pfam" id="PF07943">
    <property type="entry name" value="PBP5_C"/>
    <property type="match status" value="1"/>
</dbReference>
<gene>
    <name evidence="17" type="primary">dacC</name>
    <name evidence="17" type="ORF">RVIR1_01540</name>
</gene>
<dbReference type="EMBL" id="AP018005">
    <property type="protein sequence ID" value="BBB14692.1"/>
    <property type="molecule type" value="Genomic_DNA"/>
</dbReference>
<keyword evidence="7" id="KW-0732">Signal</keyword>
<dbReference type="KEGG" id="rvi:RVIR1_01540"/>
<feature type="binding site" evidence="14">
    <location>
        <position position="244"/>
    </location>
    <ligand>
        <name>substrate</name>
    </ligand>
</feature>
<feature type="active site" evidence="13">
    <location>
        <position position="142"/>
    </location>
</feature>
<dbReference type="InterPro" id="IPR012907">
    <property type="entry name" value="Peptidase_S11_C"/>
</dbReference>
<dbReference type="GO" id="GO:0006508">
    <property type="term" value="P:proteolysis"/>
    <property type="evidence" value="ECO:0007669"/>
    <property type="project" value="UniProtKB-KW"/>
</dbReference>
<evidence type="ECO:0000256" key="2">
    <source>
        <dbReference type="ARBA" id="ARBA00004752"/>
    </source>
</evidence>
<dbReference type="Gene3D" id="3.40.710.10">
    <property type="entry name" value="DD-peptidase/beta-lactamase superfamily"/>
    <property type="match status" value="1"/>
</dbReference>
<dbReference type="Pfam" id="PF00768">
    <property type="entry name" value="Peptidase_S11"/>
    <property type="match status" value="1"/>
</dbReference>
<dbReference type="SMART" id="SM00936">
    <property type="entry name" value="PBP5_C"/>
    <property type="match status" value="1"/>
</dbReference>
<keyword evidence="8" id="KW-0378">Hydrolase</keyword>
<evidence type="ECO:0000256" key="8">
    <source>
        <dbReference type="ARBA" id="ARBA00022801"/>
    </source>
</evidence>
<keyword evidence="5 17" id="KW-0121">Carboxypeptidase</keyword>
<keyword evidence="10" id="KW-0573">Peptidoglycan synthesis</keyword>
<dbReference type="InterPro" id="IPR015956">
    <property type="entry name" value="Peniciliin-bd_prot_C_sf"/>
</dbReference>
<comment type="function">
    <text evidence="1">Removes C-terminal D-alanyl residues from sugar-peptide cell wall precursors.</text>
</comment>
<dbReference type="Gene3D" id="2.60.410.10">
    <property type="entry name" value="D-Ala-D-Ala carboxypeptidase, C-terminal domain"/>
    <property type="match status" value="1"/>
</dbReference>
<evidence type="ECO:0000313" key="18">
    <source>
        <dbReference type="Proteomes" id="UP000282483"/>
    </source>
</evidence>
<evidence type="ECO:0000256" key="5">
    <source>
        <dbReference type="ARBA" id="ARBA00022645"/>
    </source>
</evidence>
<dbReference type="SUPFAM" id="SSF56601">
    <property type="entry name" value="beta-lactamase/transpeptidase-like"/>
    <property type="match status" value="1"/>
</dbReference>
<dbReference type="InterPro" id="IPR001967">
    <property type="entry name" value="Peptidase_S11_N"/>
</dbReference>
<dbReference type="GO" id="GO:0009252">
    <property type="term" value="P:peptidoglycan biosynthetic process"/>
    <property type="evidence" value="ECO:0007669"/>
    <property type="project" value="UniProtKB-UniPathway"/>
</dbReference>
<keyword evidence="11" id="KW-0961">Cell wall biogenesis/degradation</keyword>
<evidence type="ECO:0000256" key="11">
    <source>
        <dbReference type="ARBA" id="ARBA00023316"/>
    </source>
</evidence>
<accession>A0A2Z5V2K5</accession>
<evidence type="ECO:0000256" key="15">
    <source>
        <dbReference type="RuleBase" id="RU004016"/>
    </source>
</evidence>
<reference evidence="17 18" key="1">
    <citation type="submission" date="2017-03" db="EMBL/GenBank/DDBJ databases">
        <title>The genome sequence of Candidatus Rickettsiella viridis.</title>
        <authorList>
            <person name="Nikoh N."/>
            <person name="Tsuchida T."/>
            <person name="Yamaguchi K."/>
            <person name="Maeda T."/>
            <person name="Shigenobu S."/>
            <person name="Fukatsu T."/>
        </authorList>
    </citation>
    <scope>NUCLEOTIDE SEQUENCE [LARGE SCALE GENOMIC DNA]</scope>
    <source>
        <strain evidence="17 18">Ap-RA04</strain>
    </source>
</reference>